<accession>A0A6C8GTU7</accession>
<proteinExistence type="predicted"/>
<gene>
    <name evidence="1" type="ORF">LTSEUGA_6011</name>
</gene>
<evidence type="ECO:0000313" key="2">
    <source>
        <dbReference type="Proteomes" id="UP000003915"/>
    </source>
</evidence>
<protein>
    <submittedName>
        <fullName evidence="1">Uncharacterized protein</fullName>
    </submittedName>
</protein>
<dbReference type="Proteomes" id="UP000003915">
    <property type="component" value="Unassembled WGS sequence"/>
</dbReference>
<dbReference type="AlphaFoldDB" id="A0A6C8GTU7"/>
<sequence>MEVHGFIISSPFVFVCDGKVYRSQSGKNWTVIFSRYGTQAWGNDTYASQRVDRACPPNRNEEVRLAFRGAVMRHRLAFRGAVMQLCATSS</sequence>
<comment type="caution">
    <text evidence="1">The sequence shown here is derived from an EMBL/GenBank/DDBJ whole genome shotgun (WGS) entry which is preliminary data.</text>
</comment>
<reference evidence="1 2" key="1">
    <citation type="journal article" date="2011" name="BMC Genomics">
        <title>Genome sequencing reveals diversification of virulence factor content and possible host adaptation in distinct subpopulations of Salmonella enterica.</title>
        <authorList>
            <person name="den Bakker H.C."/>
            <person name="Moreno Switt A.I."/>
            <person name="Govoni G."/>
            <person name="Cummings C.A."/>
            <person name="Ranieri M.L."/>
            <person name="Degoricija L."/>
            <person name="Hoelzer K."/>
            <person name="Rodriguez-Rivera L.D."/>
            <person name="Brown S."/>
            <person name="Bolchacova E."/>
            <person name="Furtado M.R."/>
            <person name="Wiedmann M."/>
        </authorList>
    </citation>
    <scope>NUCLEOTIDE SEQUENCE [LARGE SCALE GENOMIC DNA]</scope>
    <source>
        <strain evidence="1 2">R8-3404</strain>
    </source>
</reference>
<name>A0A6C8GTU7_SALET</name>
<dbReference type="EMBL" id="AFCV01001511">
    <property type="protein sequence ID" value="EHC84506.1"/>
    <property type="molecule type" value="Genomic_DNA"/>
</dbReference>
<evidence type="ECO:0000313" key="1">
    <source>
        <dbReference type="EMBL" id="EHC84506.1"/>
    </source>
</evidence>
<organism evidence="1 2">
    <name type="scientific">Salmonella enterica subsp. enterica serovar Uganda str. R8-3404</name>
    <dbReference type="NCBI Taxonomy" id="913083"/>
    <lineage>
        <taxon>Bacteria</taxon>
        <taxon>Pseudomonadati</taxon>
        <taxon>Pseudomonadota</taxon>
        <taxon>Gammaproteobacteria</taxon>
        <taxon>Enterobacterales</taxon>
        <taxon>Enterobacteriaceae</taxon>
        <taxon>Salmonella</taxon>
    </lineage>
</organism>